<comment type="subunit">
    <text evidence="4">Part of the 50S ribosomal subunit. Contacts protein L29, and trigger factor when it is bound to the ribosome.</text>
</comment>
<dbReference type="InterPro" id="IPR013025">
    <property type="entry name" value="Ribosomal_uL23-like"/>
</dbReference>
<dbReference type="Proteomes" id="UP000229526">
    <property type="component" value="Unassembled WGS sequence"/>
</dbReference>
<dbReference type="AlphaFoldDB" id="A0A2H0UKX3"/>
<evidence type="ECO:0000256" key="2">
    <source>
        <dbReference type="ARBA" id="ARBA00022980"/>
    </source>
</evidence>
<sequence length="92" mass="10024">MNKLLVKQPILTEKATSLTAGNTYTFLVEGHANKSEVSKAIAQLYKVKVEAVRIINVKPKKRRLGRTVGTKPGYKKAMITLKAGDTIDIVGA</sequence>
<accession>A0A2H0UKX3</accession>
<dbReference type="HAMAP" id="MF_01369_B">
    <property type="entry name" value="Ribosomal_uL23_B"/>
    <property type="match status" value="1"/>
</dbReference>
<dbReference type="Gene3D" id="3.30.70.330">
    <property type="match status" value="1"/>
</dbReference>
<keyword evidence="4" id="KW-0694">RNA-binding</keyword>
<dbReference type="GO" id="GO:0003735">
    <property type="term" value="F:structural constituent of ribosome"/>
    <property type="evidence" value="ECO:0007669"/>
    <property type="project" value="InterPro"/>
</dbReference>
<comment type="function">
    <text evidence="4">One of the early assembly proteins it binds 23S rRNA. One of the proteins that surrounds the polypeptide exit tunnel on the outside of the ribosome. Forms the main docking site for trigger factor binding to the ribosome.</text>
</comment>
<organism evidence="5 6">
    <name type="scientific">Candidatus Harrisonbacteria bacterium CG10_big_fil_rev_8_21_14_0_10_49_15</name>
    <dbReference type="NCBI Taxonomy" id="1974587"/>
    <lineage>
        <taxon>Bacteria</taxon>
        <taxon>Candidatus Harrisoniibacteriota</taxon>
    </lineage>
</organism>
<reference evidence="6" key="1">
    <citation type="submission" date="2017-09" db="EMBL/GenBank/DDBJ databases">
        <title>Depth-based differentiation of microbial function through sediment-hosted aquifers and enrichment of novel symbionts in the deep terrestrial subsurface.</title>
        <authorList>
            <person name="Probst A.J."/>
            <person name="Ladd B."/>
            <person name="Jarett J.K."/>
            <person name="Geller-Mcgrath D.E."/>
            <person name="Sieber C.M.K."/>
            <person name="Emerson J.B."/>
            <person name="Anantharaman K."/>
            <person name="Thomas B.C."/>
            <person name="Malmstrom R."/>
            <person name="Stieglmeier M."/>
            <person name="Klingl A."/>
            <person name="Woyke T."/>
            <person name="Ryan C.M."/>
            <person name="Banfield J.F."/>
        </authorList>
    </citation>
    <scope>NUCLEOTIDE SEQUENCE [LARGE SCALE GENOMIC DNA]</scope>
</reference>
<keyword evidence="2 4" id="KW-0689">Ribosomal protein</keyword>
<dbReference type="InterPro" id="IPR012678">
    <property type="entry name" value="Ribosomal_uL23/eL15/eS24_sf"/>
</dbReference>
<protein>
    <recommendedName>
        <fullName evidence="4">Large ribosomal subunit protein uL23</fullName>
    </recommendedName>
</protein>
<evidence type="ECO:0000313" key="5">
    <source>
        <dbReference type="EMBL" id="PIR87059.1"/>
    </source>
</evidence>
<dbReference type="GO" id="GO:0019843">
    <property type="term" value="F:rRNA binding"/>
    <property type="evidence" value="ECO:0007669"/>
    <property type="project" value="UniProtKB-UniRule"/>
</dbReference>
<gene>
    <name evidence="4" type="primary">rplW</name>
    <name evidence="5" type="ORF">COU11_02415</name>
</gene>
<dbReference type="SUPFAM" id="SSF54189">
    <property type="entry name" value="Ribosomal proteins S24e, L23 and L15e"/>
    <property type="match status" value="1"/>
</dbReference>
<dbReference type="GO" id="GO:0006412">
    <property type="term" value="P:translation"/>
    <property type="evidence" value="ECO:0007669"/>
    <property type="project" value="UniProtKB-UniRule"/>
</dbReference>
<dbReference type="GO" id="GO:0005840">
    <property type="term" value="C:ribosome"/>
    <property type="evidence" value="ECO:0007669"/>
    <property type="project" value="UniProtKB-KW"/>
</dbReference>
<dbReference type="Pfam" id="PF00276">
    <property type="entry name" value="Ribosomal_L23"/>
    <property type="match status" value="1"/>
</dbReference>
<dbReference type="EMBL" id="PFBD01000020">
    <property type="protein sequence ID" value="PIR87059.1"/>
    <property type="molecule type" value="Genomic_DNA"/>
</dbReference>
<evidence type="ECO:0000256" key="4">
    <source>
        <dbReference type="HAMAP-Rule" id="MF_01369"/>
    </source>
</evidence>
<evidence type="ECO:0000256" key="3">
    <source>
        <dbReference type="ARBA" id="ARBA00023274"/>
    </source>
</evidence>
<dbReference type="PANTHER" id="PTHR11620">
    <property type="entry name" value="60S RIBOSOMAL PROTEIN L23A"/>
    <property type="match status" value="1"/>
</dbReference>
<comment type="caution">
    <text evidence="5">The sequence shown here is derived from an EMBL/GenBank/DDBJ whole genome shotgun (WGS) entry which is preliminary data.</text>
</comment>
<dbReference type="GO" id="GO:1990904">
    <property type="term" value="C:ribonucleoprotein complex"/>
    <property type="evidence" value="ECO:0007669"/>
    <property type="project" value="UniProtKB-KW"/>
</dbReference>
<comment type="similarity">
    <text evidence="1 4">Belongs to the universal ribosomal protein uL23 family.</text>
</comment>
<dbReference type="InterPro" id="IPR012677">
    <property type="entry name" value="Nucleotide-bd_a/b_plait_sf"/>
</dbReference>
<keyword evidence="4" id="KW-0699">rRNA-binding</keyword>
<name>A0A2H0UKX3_9BACT</name>
<proteinExistence type="inferred from homology"/>
<keyword evidence="3 4" id="KW-0687">Ribonucleoprotein</keyword>
<evidence type="ECO:0000256" key="1">
    <source>
        <dbReference type="ARBA" id="ARBA00006700"/>
    </source>
</evidence>
<evidence type="ECO:0000313" key="6">
    <source>
        <dbReference type="Proteomes" id="UP000229526"/>
    </source>
</evidence>
<dbReference type="NCBIfam" id="NF004363">
    <property type="entry name" value="PRK05738.2-4"/>
    <property type="match status" value="1"/>
</dbReference>